<dbReference type="Gene3D" id="3.40.50.1010">
    <property type="entry name" value="5'-nuclease"/>
    <property type="match status" value="1"/>
</dbReference>
<organism evidence="8 9">
    <name type="scientific">Alternaria atra</name>
    <dbReference type="NCBI Taxonomy" id="119953"/>
    <lineage>
        <taxon>Eukaryota</taxon>
        <taxon>Fungi</taxon>
        <taxon>Dikarya</taxon>
        <taxon>Ascomycota</taxon>
        <taxon>Pezizomycotina</taxon>
        <taxon>Dothideomycetes</taxon>
        <taxon>Pleosporomycetidae</taxon>
        <taxon>Pleosporales</taxon>
        <taxon>Pleosporineae</taxon>
        <taxon>Pleosporaceae</taxon>
        <taxon>Alternaria</taxon>
        <taxon>Alternaria sect. Ulocladioides</taxon>
    </lineage>
</organism>
<dbReference type="InterPro" id="IPR033411">
    <property type="entry name" value="Ribonuclease_PIN"/>
</dbReference>
<feature type="compositionally biased region" description="Low complexity" evidence="5">
    <location>
        <begin position="381"/>
        <end position="392"/>
    </location>
</feature>
<evidence type="ECO:0000256" key="3">
    <source>
        <dbReference type="ARBA" id="ARBA00022723"/>
    </source>
</evidence>
<keyword evidence="9" id="KW-1185">Reference proteome</keyword>
<feature type="compositionally biased region" description="Basic and acidic residues" evidence="5">
    <location>
        <begin position="271"/>
        <end position="285"/>
    </location>
</feature>
<dbReference type="FunFam" id="3.40.50.1010:FF:000020">
    <property type="entry name" value="20S-pre-rRNA D-site endonuclease NOB1"/>
    <property type="match status" value="1"/>
</dbReference>
<dbReference type="Pfam" id="PF19086">
    <property type="entry name" value="Terpene_syn_C_2"/>
    <property type="match status" value="1"/>
</dbReference>
<evidence type="ECO:0000256" key="5">
    <source>
        <dbReference type="SAM" id="MobiDB-lite"/>
    </source>
</evidence>
<reference evidence="8" key="1">
    <citation type="submission" date="2021-05" db="EMBL/GenBank/DDBJ databases">
        <authorList>
            <person name="Stam R."/>
        </authorList>
    </citation>
    <scope>NUCLEOTIDE SEQUENCE</scope>
    <source>
        <strain evidence="8">CS162</strain>
    </source>
</reference>
<evidence type="ECO:0000259" key="6">
    <source>
        <dbReference type="Pfam" id="PF08772"/>
    </source>
</evidence>
<dbReference type="GO" id="GO:0030688">
    <property type="term" value="C:preribosome, small subunit precursor"/>
    <property type="evidence" value="ECO:0007669"/>
    <property type="project" value="TreeGrafter"/>
</dbReference>
<evidence type="ECO:0000256" key="4">
    <source>
        <dbReference type="ARBA" id="ARBA00022801"/>
    </source>
</evidence>
<feature type="domain" description="Nin one binding (NOB1) Zn-ribbon-like" evidence="6">
    <location>
        <begin position="461"/>
        <end position="532"/>
    </location>
</feature>
<name>A0A8J2N237_9PLEO</name>
<dbReference type="Pfam" id="PF17146">
    <property type="entry name" value="PIN_6"/>
    <property type="match status" value="1"/>
</dbReference>
<feature type="compositionally biased region" description="Acidic residues" evidence="5">
    <location>
        <begin position="182"/>
        <end position="193"/>
    </location>
</feature>
<dbReference type="AlphaFoldDB" id="A0A8J2N237"/>
<dbReference type="InterPro" id="IPR014881">
    <property type="entry name" value="NOB1_Zn-bd"/>
</dbReference>
<dbReference type="GO" id="GO:0005737">
    <property type="term" value="C:cytoplasm"/>
    <property type="evidence" value="ECO:0007669"/>
    <property type="project" value="UniProtKB-ARBA"/>
</dbReference>
<evidence type="ECO:0000313" key="9">
    <source>
        <dbReference type="Proteomes" id="UP000676310"/>
    </source>
</evidence>
<feature type="domain" description="Ribonuclease PIN" evidence="7">
    <location>
        <begin position="15"/>
        <end position="106"/>
    </location>
</feature>
<dbReference type="GO" id="GO:0030490">
    <property type="term" value="P:maturation of SSU-rRNA"/>
    <property type="evidence" value="ECO:0007669"/>
    <property type="project" value="TreeGrafter"/>
</dbReference>
<dbReference type="InterPro" id="IPR008949">
    <property type="entry name" value="Isoprenoid_synthase_dom_sf"/>
</dbReference>
<evidence type="ECO:0000256" key="1">
    <source>
        <dbReference type="ARBA" id="ARBA00005858"/>
    </source>
</evidence>
<sequence>MATPTATQQKPIHSLILDTGPLIKNTVSISTIINAAEELWTTPAILSEIRDEATRSRVQTTLIPFLKIRNPSPASYDAVIAFSKKTGDHAVLSRQDLGILALAYEVHCERNGGNWGLREAPKGEIKRRPEDIERENEEKAQKEGSSNSTKKRKNRRRAAKSTSNAAEDEAEDATEGVQVDPESAEPEGIDEGWEQPTGKRAAKARAPKSTKFNFKPAEELDSNPEQAKQPEEQPAPAEADEEDGGVAITQEQVEEQIHEQVVAQVQDQVHEQVQDQIHEHLEKQGQGELESQAVEQAEEKIEEQVQEQVQEQLQEQVGDQGPIEQSAAVEVPTTNIHIEQNAELSLAPEQSGQEQQPTQEVSSDEPNLERDMEDLSISHHAAQQPTPPTTDDSAADSDSDGDWITPQNLTEHQAKDGAIQAQIHTSANRQLDVATMTIDFAMQNVLLQMNLQLLSTNMQRIKNVNTKVLRCHACFNIVKQMDKQFCPRCGQATLQRVSCSTNAAGEFKIHLAKNYQYNKRGDKYSIPKPIAGTANTKWSHGQGGGKGGWGRDLILAEDQKEYTRRAEEDKRTRTRDLMDENYLPGILTGDRGRAGGRVKLSRSLYSPKCTESPRQLVFSATNNVSTTPRDHRTEIIARLRGQEIHVPDVYYIYTDWVTKVHPDVEVLRNHLEGYFQRFISTESQRKKQRRVDNGLCVGYFWTHVEPEKFIVLGELVAWFFFWDDEIDCGTLTDDRDKTAAYCDDTLDFIRYCLQPELDGEVPAPGRLHNCGPWVNMGRAMQEGQSKEARDRFAEAIYDFILGVRASQAMWAQGISTLEEYTARRLRTVGTNPCIAIMQWAYKLTLPSSVWDHEALVAITHEVAVSDFLWNDIVSLRKEIDDGDIDSAIPVMVWNKGCSAQVAVDRCVKMVEESWARLLEAEKRLVKAHAQEPEQIRRDIETLVGGCAVNTLSAIYAFETYGFHDVAIVHDGPCIVPSQTSHEFEHSIGRSRLPIPSFRRPETFIQQHRSAASR</sequence>
<dbReference type="Pfam" id="PF08772">
    <property type="entry name" value="Zn_ribbon_NOB1"/>
    <property type="match status" value="1"/>
</dbReference>
<feature type="compositionally biased region" description="Polar residues" evidence="5">
    <location>
        <begin position="348"/>
        <end position="365"/>
    </location>
</feature>
<feature type="region of interest" description="Disordered" evidence="5">
    <location>
        <begin position="380"/>
        <end position="406"/>
    </location>
</feature>
<feature type="compositionally biased region" description="Low complexity" evidence="5">
    <location>
        <begin position="224"/>
        <end position="237"/>
    </location>
</feature>
<keyword evidence="3" id="KW-0479">Metal-binding</keyword>
<dbReference type="CDD" id="cd09876">
    <property type="entry name" value="PIN_Nob1-like"/>
    <property type="match status" value="1"/>
</dbReference>
<evidence type="ECO:0000313" key="8">
    <source>
        <dbReference type="EMBL" id="CAG5160758.1"/>
    </source>
</evidence>
<dbReference type="SUPFAM" id="SSF144206">
    <property type="entry name" value="NOB1 zinc finger-like"/>
    <property type="match status" value="1"/>
</dbReference>
<dbReference type="PANTHER" id="PTHR12814:SF2">
    <property type="entry name" value="RNA-BINDING PROTEIN NOB1"/>
    <property type="match status" value="1"/>
</dbReference>
<dbReference type="GO" id="GO:0016787">
    <property type="term" value="F:hydrolase activity"/>
    <property type="evidence" value="ECO:0007669"/>
    <property type="project" value="UniProtKB-KW"/>
</dbReference>
<dbReference type="InterPro" id="IPR039907">
    <property type="entry name" value="NOB1"/>
</dbReference>
<comment type="caution">
    <text evidence="8">The sequence shown here is derived from an EMBL/GenBank/DDBJ whole genome shotgun (WGS) entry which is preliminary data.</text>
</comment>
<dbReference type="Gene3D" id="6.20.210.10">
    <property type="entry name" value="Nin one binding (NOB1), Zn-ribbon-like"/>
    <property type="match status" value="1"/>
</dbReference>
<dbReference type="SUPFAM" id="SSF48576">
    <property type="entry name" value="Terpenoid synthases"/>
    <property type="match status" value="1"/>
</dbReference>
<dbReference type="GO" id="GO:0046872">
    <property type="term" value="F:metal ion binding"/>
    <property type="evidence" value="ECO:0007669"/>
    <property type="project" value="UniProtKB-KW"/>
</dbReference>
<keyword evidence="4" id="KW-0378">Hydrolase</keyword>
<dbReference type="OrthoDB" id="2861623at2759"/>
<feature type="compositionally biased region" description="Low complexity" evidence="5">
    <location>
        <begin position="306"/>
        <end position="317"/>
    </location>
</feature>
<keyword evidence="2" id="KW-0540">Nuclease</keyword>
<feature type="region of interest" description="Disordered" evidence="5">
    <location>
        <begin position="346"/>
        <end position="367"/>
    </location>
</feature>
<dbReference type="InterPro" id="IPR036283">
    <property type="entry name" value="NOB1_Zf-like_sf"/>
</dbReference>
<dbReference type="GO" id="GO:0004521">
    <property type="term" value="F:RNA endonuclease activity"/>
    <property type="evidence" value="ECO:0007669"/>
    <property type="project" value="TreeGrafter"/>
</dbReference>
<gene>
    <name evidence="8" type="ORF">ALTATR162_LOCUS5897</name>
</gene>
<feature type="compositionally biased region" description="Basic residues" evidence="5">
    <location>
        <begin position="149"/>
        <end position="159"/>
    </location>
</feature>
<dbReference type="PANTHER" id="PTHR12814">
    <property type="entry name" value="RNA-BINDING PROTEIN NOB1"/>
    <property type="match status" value="1"/>
</dbReference>
<dbReference type="RefSeq" id="XP_043169452.1">
    <property type="nucleotide sequence ID" value="XM_043313517.1"/>
</dbReference>
<accession>A0A8J2N237</accession>
<feature type="compositionally biased region" description="Basic and acidic residues" evidence="5">
    <location>
        <begin position="119"/>
        <end position="142"/>
    </location>
</feature>
<evidence type="ECO:0000256" key="2">
    <source>
        <dbReference type="ARBA" id="ARBA00022722"/>
    </source>
</evidence>
<dbReference type="Proteomes" id="UP000676310">
    <property type="component" value="Unassembled WGS sequence"/>
</dbReference>
<comment type="similarity">
    <text evidence="1">Belongs to the NOB1 family.</text>
</comment>
<dbReference type="EMBL" id="CAJRGZ010000019">
    <property type="protein sequence ID" value="CAG5160758.1"/>
    <property type="molecule type" value="Genomic_DNA"/>
</dbReference>
<protein>
    <recommendedName>
        <fullName evidence="10">20S-pre-rRNA D-site endonuclease NOB1</fullName>
    </recommendedName>
</protein>
<dbReference type="GO" id="GO:0031981">
    <property type="term" value="C:nuclear lumen"/>
    <property type="evidence" value="ECO:0007669"/>
    <property type="project" value="UniProtKB-ARBA"/>
</dbReference>
<feature type="region of interest" description="Disordered" evidence="5">
    <location>
        <begin position="271"/>
        <end position="332"/>
    </location>
</feature>
<feature type="region of interest" description="Disordered" evidence="5">
    <location>
        <begin position="112"/>
        <end position="255"/>
    </location>
</feature>
<proteinExistence type="inferred from homology"/>
<evidence type="ECO:0000259" key="7">
    <source>
        <dbReference type="Pfam" id="PF17146"/>
    </source>
</evidence>
<dbReference type="Gene3D" id="1.10.600.10">
    <property type="entry name" value="Farnesyl Diphosphate Synthase"/>
    <property type="match status" value="1"/>
</dbReference>
<evidence type="ECO:0008006" key="10">
    <source>
        <dbReference type="Google" id="ProtNLM"/>
    </source>
</evidence>
<dbReference type="GeneID" id="67017725"/>